<keyword evidence="1" id="KW-1133">Transmembrane helix</keyword>
<keyword evidence="1" id="KW-0472">Membrane</keyword>
<dbReference type="AlphaFoldDB" id="A0A5C6PP75"/>
<accession>A0A5C6PP75</accession>
<sequence length="312" mass="34551">MPREEHTTPAMRPATTPSLTAVCDFEQSLCGWSADPLSGVSWSLHTASSGSTGHGTHGTIQDLSLGSDSFSGNYLHLDAGAHIQRKRARLLSPEVGPEQGPLCLVFYYQLQGEAQGSLRVLLRDSEQEETLLWALKGDQGSHWREGRTILPQSPKEYQVVFEGFFDHPTRGHIRIDNIHMSSDIQLEECTRGAMAGVEPTVDTVAVQPIPAYLYYALAGGGALLLMVTVTLVVVLCCHRYHWATKKTSHHHSVLYHSNQQLSQQGHLNYYQNQNPAYNLVRSHNHLYPGNGPSLEPMLTITLDKDKSGDNRC</sequence>
<dbReference type="Proteomes" id="UP000324091">
    <property type="component" value="Chromosome 1"/>
</dbReference>
<evidence type="ECO:0000313" key="4">
    <source>
        <dbReference type="Proteomes" id="UP000324091"/>
    </source>
</evidence>
<dbReference type="EMBL" id="RHFK02000001">
    <property type="protein sequence ID" value="TWW80548.1"/>
    <property type="molecule type" value="Genomic_DNA"/>
</dbReference>
<proteinExistence type="predicted"/>
<gene>
    <name evidence="3" type="ORF">D4764_01G0003630</name>
</gene>
<dbReference type="InterPro" id="IPR000998">
    <property type="entry name" value="MAM_dom"/>
</dbReference>
<organism evidence="3 4">
    <name type="scientific">Takifugu flavidus</name>
    <name type="common">sansaifugu</name>
    <dbReference type="NCBI Taxonomy" id="433684"/>
    <lineage>
        <taxon>Eukaryota</taxon>
        <taxon>Metazoa</taxon>
        <taxon>Chordata</taxon>
        <taxon>Craniata</taxon>
        <taxon>Vertebrata</taxon>
        <taxon>Euteleostomi</taxon>
        <taxon>Actinopterygii</taxon>
        <taxon>Neopterygii</taxon>
        <taxon>Teleostei</taxon>
        <taxon>Neoteleostei</taxon>
        <taxon>Acanthomorphata</taxon>
        <taxon>Eupercaria</taxon>
        <taxon>Tetraodontiformes</taxon>
        <taxon>Tetradontoidea</taxon>
        <taxon>Tetraodontidae</taxon>
        <taxon>Takifugu</taxon>
    </lineage>
</organism>
<dbReference type="Gene3D" id="2.60.120.200">
    <property type="match status" value="1"/>
</dbReference>
<keyword evidence="1" id="KW-0812">Transmembrane</keyword>
<evidence type="ECO:0000256" key="1">
    <source>
        <dbReference type="SAM" id="Phobius"/>
    </source>
</evidence>
<dbReference type="GO" id="GO:0016020">
    <property type="term" value="C:membrane"/>
    <property type="evidence" value="ECO:0007669"/>
    <property type="project" value="InterPro"/>
</dbReference>
<keyword evidence="4" id="KW-1185">Reference proteome</keyword>
<feature type="domain" description="MAM" evidence="2">
    <location>
        <begin position="21"/>
        <end position="191"/>
    </location>
</feature>
<name>A0A5C6PP75_9TELE</name>
<dbReference type="PANTHER" id="PTHR23282">
    <property type="entry name" value="APICAL ENDOSOMAL GLYCOPROTEIN PRECURSOR"/>
    <property type="match status" value="1"/>
</dbReference>
<dbReference type="PROSITE" id="PS00740">
    <property type="entry name" value="MAM_1"/>
    <property type="match status" value="1"/>
</dbReference>
<dbReference type="Pfam" id="PF00629">
    <property type="entry name" value="MAM"/>
    <property type="match status" value="1"/>
</dbReference>
<dbReference type="PROSITE" id="PS50060">
    <property type="entry name" value="MAM_2"/>
    <property type="match status" value="1"/>
</dbReference>
<evidence type="ECO:0000313" key="3">
    <source>
        <dbReference type="EMBL" id="TWW80548.1"/>
    </source>
</evidence>
<dbReference type="InterPro" id="IPR051560">
    <property type="entry name" value="MAM_domain-containing"/>
</dbReference>
<comment type="caution">
    <text evidence="3">The sequence shown here is derived from an EMBL/GenBank/DDBJ whole genome shotgun (WGS) entry which is preliminary data.</text>
</comment>
<dbReference type="SMART" id="SM00137">
    <property type="entry name" value="MAM"/>
    <property type="match status" value="1"/>
</dbReference>
<feature type="transmembrane region" description="Helical" evidence="1">
    <location>
        <begin position="212"/>
        <end position="237"/>
    </location>
</feature>
<dbReference type="SUPFAM" id="SSF49899">
    <property type="entry name" value="Concanavalin A-like lectins/glucanases"/>
    <property type="match status" value="1"/>
</dbReference>
<dbReference type="CDD" id="cd06263">
    <property type="entry name" value="MAM"/>
    <property type="match status" value="1"/>
</dbReference>
<evidence type="ECO:0000259" key="2">
    <source>
        <dbReference type="PROSITE" id="PS50060"/>
    </source>
</evidence>
<dbReference type="PANTHER" id="PTHR23282:SF101">
    <property type="entry name" value="MAM DOMAIN-CONTAINING PROTEIN"/>
    <property type="match status" value="1"/>
</dbReference>
<protein>
    <recommendedName>
        <fullName evidence="2">MAM domain-containing protein</fullName>
    </recommendedName>
</protein>
<reference evidence="3 4" key="1">
    <citation type="submission" date="2019-04" db="EMBL/GenBank/DDBJ databases">
        <title>Chromosome genome assembly for Takifugu flavidus.</title>
        <authorList>
            <person name="Xiao S."/>
        </authorList>
    </citation>
    <scope>NUCLEOTIDE SEQUENCE [LARGE SCALE GENOMIC DNA]</scope>
    <source>
        <strain evidence="3">HTHZ2018</strain>
        <tissue evidence="3">Muscle</tissue>
    </source>
</reference>
<dbReference type="InterPro" id="IPR013320">
    <property type="entry name" value="ConA-like_dom_sf"/>
</dbReference>
<dbReference type="PRINTS" id="PR00020">
    <property type="entry name" value="MAMDOMAIN"/>
</dbReference>